<reference evidence="1" key="1">
    <citation type="submission" date="2019-08" db="EMBL/GenBank/DDBJ databases">
        <authorList>
            <person name="Kucharzyk K."/>
            <person name="Murdoch R.W."/>
            <person name="Higgins S."/>
            <person name="Loffler F."/>
        </authorList>
    </citation>
    <scope>NUCLEOTIDE SEQUENCE</scope>
</reference>
<sequence>MQCGHRLDGVGAADEFRAGLGKAKVFDLPRLDEVFDGTGDIFCWDCGVHAVLVEEVNGLHSQPLEGGFCNFFDVFWAAIHAGHGITASFAEVELPTKFSSDEDFAFEGFEGFTDQLLIGEGAVNLSGIKEGDTTLHCLMQEGDHLLFVGGGVPKAHTHTAQAEG</sequence>
<dbReference type="EMBL" id="VSSQ01052615">
    <property type="protein sequence ID" value="MPN06685.1"/>
    <property type="molecule type" value="Genomic_DNA"/>
</dbReference>
<dbReference type="AlphaFoldDB" id="A0A645EXA9"/>
<proteinExistence type="predicted"/>
<organism evidence="1">
    <name type="scientific">bioreactor metagenome</name>
    <dbReference type="NCBI Taxonomy" id="1076179"/>
    <lineage>
        <taxon>unclassified sequences</taxon>
        <taxon>metagenomes</taxon>
        <taxon>ecological metagenomes</taxon>
    </lineage>
</organism>
<name>A0A645EXA9_9ZZZZ</name>
<protein>
    <submittedName>
        <fullName evidence="1">Uncharacterized protein</fullName>
    </submittedName>
</protein>
<evidence type="ECO:0000313" key="1">
    <source>
        <dbReference type="EMBL" id="MPN06685.1"/>
    </source>
</evidence>
<accession>A0A645EXA9</accession>
<comment type="caution">
    <text evidence="1">The sequence shown here is derived from an EMBL/GenBank/DDBJ whole genome shotgun (WGS) entry which is preliminary data.</text>
</comment>
<gene>
    <name evidence="1" type="ORF">SDC9_153941</name>
</gene>